<evidence type="ECO:0000256" key="1">
    <source>
        <dbReference type="SAM" id="Phobius"/>
    </source>
</evidence>
<accession>A0A059F402</accession>
<gene>
    <name evidence="2" type="ORF">H312_00898</name>
</gene>
<sequence>NQSSSLHSCNGVILKSLLNSKDDDYAYFKQNYMNARKENLNFLMHYENSKSTEETFCVFNEEGKNKRLLFFDYIRKNFDPGIFQVINKSCMTKYKSFLKSKNIEQIFNSNRNGIYIFYDNLNFNFMDVLEFSHLEDSFIKFKNSFEIFFNMQEYRDDDRKYFRFIQGKMEAERNYKFKFVDEAIIFFINLESFKELCSIVPELSIVIYFNEYLNLVKKKKRLYYYLSLIMFKYEVFKIEIFYNYSKKECNVGSIKYLMSFNLTILTIRLFLKEILKLFLFHGNTLQIFYFVNLITFFVWRHGSTNLMLRNNLVIINYLSKNLIYRYKYLFACYGSMSNFNMFVTNPLYLIESNFTTEIIKFIITCDLQRSSDYLIYSDFQDFISKHNNQNINKILCDFSCDYDNIIIKKTE</sequence>
<dbReference type="HOGENOM" id="CLU_670071_0_0_1"/>
<reference evidence="2 3" key="2">
    <citation type="submission" date="2014-03" db="EMBL/GenBank/DDBJ databases">
        <title>The Genome Sequence of Anncaliia algerae insect isolate PRA339.</title>
        <authorList>
            <consortium name="The Broad Institute Genome Sequencing Platform"/>
            <consortium name="The Broad Institute Genome Sequencing Center for Infectious Disease"/>
            <person name="Cuomo C."/>
            <person name="Becnel J."/>
            <person name="Sanscrainte N."/>
            <person name="Walker B."/>
            <person name="Young S.K."/>
            <person name="Zeng Q."/>
            <person name="Gargeya S."/>
            <person name="Fitzgerald M."/>
            <person name="Haas B."/>
            <person name="Abouelleil A."/>
            <person name="Alvarado L."/>
            <person name="Arachchi H.M."/>
            <person name="Berlin A.M."/>
            <person name="Chapman S.B."/>
            <person name="Dewar J."/>
            <person name="Goldberg J."/>
            <person name="Griggs A."/>
            <person name="Gujja S."/>
            <person name="Hansen M."/>
            <person name="Howarth C."/>
            <person name="Imamovic A."/>
            <person name="Larimer J."/>
            <person name="McCowan C."/>
            <person name="Murphy C."/>
            <person name="Neiman D."/>
            <person name="Pearson M."/>
            <person name="Priest M."/>
            <person name="Roberts A."/>
            <person name="Saif S."/>
            <person name="Shea T."/>
            <person name="Sisk P."/>
            <person name="Sykes S."/>
            <person name="Wortman J."/>
            <person name="Nusbaum C."/>
            <person name="Birren B."/>
        </authorList>
    </citation>
    <scope>NUCLEOTIDE SEQUENCE [LARGE SCALE GENOMIC DNA]</scope>
    <source>
        <strain evidence="2 3">PRA339</strain>
    </source>
</reference>
<dbReference type="VEuPathDB" id="MicrosporidiaDB:H312_00898"/>
<feature type="non-terminal residue" evidence="2">
    <location>
        <position position="1"/>
    </location>
</feature>
<protein>
    <submittedName>
        <fullName evidence="2">Uncharacterized protein</fullName>
    </submittedName>
</protein>
<keyword evidence="1" id="KW-0812">Transmembrane</keyword>
<dbReference type="Proteomes" id="UP000030655">
    <property type="component" value="Unassembled WGS sequence"/>
</dbReference>
<dbReference type="AlphaFoldDB" id="A0A059F402"/>
<dbReference type="OrthoDB" id="10395025at2759"/>
<proteinExistence type="predicted"/>
<evidence type="ECO:0000313" key="2">
    <source>
        <dbReference type="EMBL" id="KCZ81719.1"/>
    </source>
</evidence>
<name>A0A059F402_9MICR</name>
<keyword evidence="3" id="KW-1185">Reference proteome</keyword>
<organism evidence="2 3">
    <name type="scientific">Anncaliia algerae PRA339</name>
    <dbReference type="NCBI Taxonomy" id="1288291"/>
    <lineage>
        <taxon>Eukaryota</taxon>
        <taxon>Fungi</taxon>
        <taxon>Fungi incertae sedis</taxon>
        <taxon>Microsporidia</taxon>
        <taxon>Tubulinosematoidea</taxon>
        <taxon>Tubulinosematidae</taxon>
        <taxon>Anncaliia</taxon>
    </lineage>
</organism>
<dbReference type="EMBL" id="KK365138">
    <property type="protein sequence ID" value="KCZ81719.1"/>
    <property type="molecule type" value="Genomic_DNA"/>
</dbReference>
<keyword evidence="1" id="KW-0472">Membrane</keyword>
<keyword evidence="1" id="KW-1133">Transmembrane helix</keyword>
<evidence type="ECO:0000313" key="3">
    <source>
        <dbReference type="Proteomes" id="UP000030655"/>
    </source>
</evidence>
<feature type="transmembrane region" description="Helical" evidence="1">
    <location>
        <begin position="277"/>
        <end position="299"/>
    </location>
</feature>
<reference evidence="3" key="1">
    <citation type="submission" date="2013-02" db="EMBL/GenBank/DDBJ databases">
        <authorList>
            <consortium name="The Broad Institute Genome Sequencing Platform"/>
            <person name="Cuomo C."/>
            <person name="Becnel J."/>
            <person name="Sanscrainte N."/>
            <person name="Walker B."/>
            <person name="Young S.K."/>
            <person name="Zeng Q."/>
            <person name="Gargeya S."/>
            <person name="Fitzgerald M."/>
            <person name="Haas B."/>
            <person name="Abouelleil A."/>
            <person name="Alvarado L."/>
            <person name="Arachchi H.M."/>
            <person name="Berlin A.M."/>
            <person name="Chapman S.B."/>
            <person name="Dewar J."/>
            <person name="Goldberg J."/>
            <person name="Griggs A."/>
            <person name="Gujja S."/>
            <person name="Hansen M."/>
            <person name="Howarth C."/>
            <person name="Imamovic A."/>
            <person name="Larimer J."/>
            <person name="McCowan C."/>
            <person name="Murphy C."/>
            <person name="Neiman D."/>
            <person name="Pearson M."/>
            <person name="Priest M."/>
            <person name="Roberts A."/>
            <person name="Saif S."/>
            <person name="Shea T."/>
            <person name="Sisk P."/>
            <person name="Sykes S."/>
            <person name="Wortman J."/>
            <person name="Nusbaum C."/>
            <person name="Birren B."/>
        </authorList>
    </citation>
    <scope>NUCLEOTIDE SEQUENCE [LARGE SCALE GENOMIC DNA]</scope>
    <source>
        <strain evidence="3">PRA339</strain>
    </source>
</reference>